<feature type="domain" description="DUF6265" evidence="2">
    <location>
        <begin position="35"/>
        <end position="139"/>
    </location>
</feature>
<keyword evidence="1" id="KW-0732">Signal</keyword>
<sequence length="159" mass="17448">MPTTETLIRPACLAMLLLVAPCRAADTDPARPDLSWLVGDWCSPAGQTRIEEHWLLRGGVLLGLGASTRGDKLTDFEYTRIEPRGTGWVFIAQPGGAPPTEFAQADSHGQRVDFRNLAHDFPQRVSYWRDDTGLHAEIAGPGRDGEQRIGFDYTACPAD</sequence>
<feature type="signal peptide" evidence="1">
    <location>
        <begin position="1"/>
        <end position="24"/>
    </location>
</feature>
<proteinExistence type="predicted"/>
<feature type="chain" id="PRO_5001869692" description="DUF6265 domain-containing protein" evidence="1">
    <location>
        <begin position="25"/>
        <end position="159"/>
    </location>
</feature>
<evidence type="ECO:0000313" key="4">
    <source>
        <dbReference type="Proteomes" id="UP000029385"/>
    </source>
</evidence>
<dbReference type="Proteomes" id="UP000029385">
    <property type="component" value="Unassembled WGS sequence"/>
</dbReference>
<gene>
    <name evidence="3" type="ORF">N789_12840</name>
</gene>
<organism evidence="3 4">
    <name type="scientific">Arenimonas oryziterrae DSM 21050 = YC6267</name>
    <dbReference type="NCBI Taxonomy" id="1121015"/>
    <lineage>
        <taxon>Bacteria</taxon>
        <taxon>Pseudomonadati</taxon>
        <taxon>Pseudomonadota</taxon>
        <taxon>Gammaproteobacteria</taxon>
        <taxon>Lysobacterales</taxon>
        <taxon>Lysobacteraceae</taxon>
        <taxon>Arenimonas</taxon>
    </lineage>
</organism>
<dbReference type="InterPro" id="IPR046232">
    <property type="entry name" value="DUF6265"/>
</dbReference>
<dbReference type="AlphaFoldDB" id="A0A091BDQ7"/>
<dbReference type="STRING" id="1121015.GCA_000420545_02610"/>
<keyword evidence="4" id="KW-1185">Reference proteome</keyword>
<dbReference type="EMBL" id="AVCI01000009">
    <property type="protein sequence ID" value="KFN42520.1"/>
    <property type="molecule type" value="Genomic_DNA"/>
</dbReference>
<comment type="caution">
    <text evidence="3">The sequence shown here is derived from an EMBL/GenBank/DDBJ whole genome shotgun (WGS) entry which is preliminary data.</text>
</comment>
<evidence type="ECO:0000313" key="3">
    <source>
        <dbReference type="EMBL" id="KFN42520.1"/>
    </source>
</evidence>
<protein>
    <recommendedName>
        <fullName evidence="2">DUF6265 domain-containing protein</fullName>
    </recommendedName>
</protein>
<evidence type="ECO:0000256" key="1">
    <source>
        <dbReference type="SAM" id="SignalP"/>
    </source>
</evidence>
<dbReference type="RefSeq" id="WP_022970215.1">
    <property type="nucleotide sequence ID" value="NZ_ATVD01000006.1"/>
</dbReference>
<reference evidence="3 4" key="1">
    <citation type="submission" date="2013-09" db="EMBL/GenBank/DDBJ databases">
        <title>Genome sequencing of Arenimonas oryziterrae.</title>
        <authorList>
            <person name="Chen F."/>
            <person name="Wang G."/>
        </authorList>
    </citation>
    <scope>NUCLEOTIDE SEQUENCE [LARGE SCALE GENOMIC DNA]</scope>
    <source>
        <strain evidence="3 4">YC6267</strain>
    </source>
</reference>
<dbReference type="eggNOG" id="ENOG503339H">
    <property type="taxonomic scope" value="Bacteria"/>
</dbReference>
<dbReference type="Pfam" id="PF19780">
    <property type="entry name" value="DUF6265"/>
    <property type="match status" value="1"/>
</dbReference>
<accession>A0A091BDQ7</accession>
<name>A0A091BDQ7_9GAMM</name>
<evidence type="ECO:0000259" key="2">
    <source>
        <dbReference type="Pfam" id="PF19780"/>
    </source>
</evidence>
<dbReference type="PATRIC" id="fig|1121015.4.peg.2037"/>